<dbReference type="PIRSF" id="PIRSF000709">
    <property type="entry name" value="6PFK_2-Ptase"/>
    <property type="match status" value="1"/>
</dbReference>
<evidence type="ECO:0000256" key="1">
    <source>
        <dbReference type="PIRSR" id="PIRSR613078-1"/>
    </source>
</evidence>
<dbReference type="InterPro" id="IPR001345">
    <property type="entry name" value="PG/BPGM_mutase_AS"/>
</dbReference>
<feature type="binding site" evidence="2">
    <location>
        <position position="59"/>
    </location>
    <ligand>
        <name>substrate</name>
    </ligand>
</feature>
<dbReference type="SUPFAM" id="SSF53254">
    <property type="entry name" value="Phosphoglycerate mutase-like"/>
    <property type="match status" value="1"/>
</dbReference>
<protein>
    <submittedName>
        <fullName evidence="4">Probable phosphoglycerate mutase</fullName>
    </submittedName>
</protein>
<feature type="binding site" evidence="2">
    <location>
        <begin position="7"/>
        <end position="14"/>
    </location>
    <ligand>
        <name>substrate</name>
    </ligand>
</feature>
<evidence type="ECO:0000256" key="2">
    <source>
        <dbReference type="PIRSR" id="PIRSR613078-2"/>
    </source>
</evidence>
<dbReference type="GO" id="GO:0016791">
    <property type="term" value="F:phosphatase activity"/>
    <property type="evidence" value="ECO:0007669"/>
    <property type="project" value="TreeGrafter"/>
</dbReference>
<dbReference type="OrthoDB" id="9781415at2"/>
<dbReference type="CDD" id="cd07067">
    <property type="entry name" value="HP_PGM_like"/>
    <property type="match status" value="1"/>
</dbReference>
<feature type="site" description="Transition state stabilizer" evidence="3">
    <location>
        <position position="157"/>
    </location>
</feature>
<dbReference type="STRING" id="225004.SAMN02745152_01008"/>
<dbReference type="SMART" id="SM00855">
    <property type="entry name" value="PGAM"/>
    <property type="match status" value="1"/>
</dbReference>
<dbReference type="Pfam" id="PF00300">
    <property type="entry name" value="His_Phos_1"/>
    <property type="match status" value="1"/>
</dbReference>
<dbReference type="PANTHER" id="PTHR48100">
    <property type="entry name" value="BROAD-SPECIFICITY PHOSPHATASE YOR283W-RELATED"/>
    <property type="match status" value="1"/>
</dbReference>
<dbReference type="Gene3D" id="3.40.50.1240">
    <property type="entry name" value="Phosphoglycerate mutase-like"/>
    <property type="match status" value="1"/>
</dbReference>
<dbReference type="InterPro" id="IPR050275">
    <property type="entry name" value="PGM_Phosphatase"/>
</dbReference>
<dbReference type="AlphaFoldDB" id="A0A1T4MTH8"/>
<keyword evidence="5" id="KW-1185">Reference proteome</keyword>
<dbReference type="Proteomes" id="UP000190395">
    <property type="component" value="Unassembled WGS sequence"/>
</dbReference>
<dbReference type="GeneID" id="303367261"/>
<organism evidence="4 5">
    <name type="scientific">Treponema berlinense</name>
    <dbReference type="NCBI Taxonomy" id="225004"/>
    <lineage>
        <taxon>Bacteria</taxon>
        <taxon>Pseudomonadati</taxon>
        <taxon>Spirochaetota</taxon>
        <taxon>Spirochaetia</taxon>
        <taxon>Spirochaetales</taxon>
        <taxon>Treponemataceae</taxon>
        <taxon>Treponema</taxon>
    </lineage>
</organism>
<dbReference type="GO" id="GO:0005829">
    <property type="term" value="C:cytosol"/>
    <property type="evidence" value="ECO:0007669"/>
    <property type="project" value="TreeGrafter"/>
</dbReference>
<evidence type="ECO:0000313" key="4">
    <source>
        <dbReference type="EMBL" id="SJZ70410.1"/>
    </source>
</evidence>
<dbReference type="PANTHER" id="PTHR48100:SF44">
    <property type="entry name" value="PHOSPHATASE C1620.13-RELATED"/>
    <property type="match status" value="1"/>
</dbReference>
<dbReference type="EMBL" id="FUXC01000004">
    <property type="protein sequence ID" value="SJZ70410.1"/>
    <property type="molecule type" value="Genomic_DNA"/>
</dbReference>
<proteinExistence type="predicted"/>
<dbReference type="PROSITE" id="PS00175">
    <property type="entry name" value="PG_MUTASE"/>
    <property type="match status" value="1"/>
</dbReference>
<dbReference type="RefSeq" id="WP_078930759.1">
    <property type="nucleotide sequence ID" value="NZ_CAMEQG010000031.1"/>
</dbReference>
<feature type="active site" description="Proton donor/acceptor" evidence="1">
    <location>
        <position position="83"/>
    </location>
</feature>
<gene>
    <name evidence="4" type="ORF">SAMN02745152_01008</name>
</gene>
<dbReference type="InterPro" id="IPR013078">
    <property type="entry name" value="His_Pase_superF_clade-1"/>
</dbReference>
<name>A0A1T4MTH8_9SPIR</name>
<feature type="active site" description="Tele-phosphohistidine intermediate" evidence="1">
    <location>
        <position position="8"/>
    </location>
</feature>
<dbReference type="InterPro" id="IPR029033">
    <property type="entry name" value="His_PPase_superfam"/>
</dbReference>
<reference evidence="4 5" key="1">
    <citation type="submission" date="2017-02" db="EMBL/GenBank/DDBJ databases">
        <authorList>
            <person name="Peterson S.W."/>
        </authorList>
    </citation>
    <scope>NUCLEOTIDE SEQUENCE [LARGE SCALE GENOMIC DNA]</scope>
    <source>
        <strain evidence="4 5">ATCC BAA-909</strain>
    </source>
</reference>
<evidence type="ECO:0000313" key="5">
    <source>
        <dbReference type="Proteomes" id="UP000190395"/>
    </source>
</evidence>
<accession>A0A1T4MTH8</accession>
<sequence length="206" mass="23510">MNIYIVRHGETDWNVQLKLQGRSDIPLNATGIEQAEQTGENLKKAGISFDKVYSSPLQRAVKTAELISGFDSSNIIKENRIIEFSFGKAEGSTPEERQSKPEFAQIKNFFTNPPAYSPDKDAETFDDVFKRTADFWENEIRPLADNSSNKNLLVVTHGGTLQTLLMHIDGRTLKNFWKVRFPNCSINKVSLENGNFKLKWKSRVFY</sequence>
<evidence type="ECO:0000256" key="3">
    <source>
        <dbReference type="PIRSR" id="PIRSR613078-3"/>
    </source>
</evidence>